<dbReference type="InterPro" id="IPR016181">
    <property type="entry name" value="Acyl_CoA_acyltransferase"/>
</dbReference>
<dbReference type="Proteomes" id="UP001303473">
    <property type="component" value="Unassembled WGS sequence"/>
</dbReference>
<name>A0AAN6S1Q9_9PEZI</name>
<dbReference type="PANTHER" id="PTHR43415">
    <property type="entry name" value="SPERMIDINE N(1)-ACETYLTRANSFERASE"/>
    <property type="match status" value="1"/>
</dbReference>
<reference evidence="3" key="1">
    <citation type="journal article" date="2023" name="Mol. Phylogenet. Evol.">
        <title>Genome-scale phylogeny and comparative genomics of the fungal order Sordariales.</title>
        <authorList>
            <person name="Hensen N."/>
            <person name="Bonometti L."/>
            <person name="Westerberg I."/>
            <person name="Brannstrom I.O."/>
            <person name="Guillou S."/>
            <person name="Cros-Aarteil S."/>
            <person name="Calhoun S."/>
            <person name="Haridas S."/>
            <person name="Kuo A."/>
            <person name="Mondo S."/>
            <person name="Pangilinan J."/>
            <person name="Riley R."/>
            <person name="LaButti K."/>
            <person name="Andreopoulos B."/>
            <person name="Lipzen A."/>
            <person name="Chen C."/>
            <person name="Yan M."/>
            <person name="Daum C."/>
            <person name="Ng V."/>
            <person name="Clum A."/>
            <person name="Steindorff A."/>
            <person name="Ohm R.A."/>
            <person name="Martin F."/>
            <person name="Silar P."/>
            <person name="Natvig D.O."/>
            <person name="Lalanne C."/>
            <person name="Gautier V."/>
            <person name="Ament-Velasquez S.L."/>
            <person name="Kruys A."/>
            <person name="Hutchinson M.I."/>
            <person name="Powell A.J."/>
            <person name="Barry K."/>
            <person name="Miller A.N."/>
            <person name="Grigoriev I.V."/>
            <person name="Debuchy R."/>
            <person name="Gladieux P."/>
            <person name="Hiltunen Thoren M."/>
            <person name="Johannesson H."/>
        </authorList>
    </citation>
    <scope>NUCLEOTIDE SEQUENCE [LARGE SCALE GENOMIC DNA]</scope>
    <source>
        <strain evidence="3">CBS 340.73</strain>
    </source>
</reference>
<protein>
    <submittedName>
        <fullName evidence="2">Acyl-CoA N-acyltransferase</fullName>
    </submittedName>
</protein>
<comment type="caution">
    <text evidence="2">The sequence shown here is derived from an EMBL/GenBank/DDBJ whole genome shotgun (WGS) entry which is preliminary data.</text>
</comment>
<dbReference type="PANTHER" id="PTHR43415:SF3">
    <property type="entry name" value="GNAT-FAMILY ACETYLTRANSFERASE"/>
    <property type="match status" value="1"/>
</dbReference>
<organism evidence="2 3">
    <name type="scientific">Diplogelasinospora grovesii</name>
    <dbReference type="NCBI Taxonomy" id="303347"/>
    <lineage>
        <taxon>Eukaryota</taxon>
        <taxon>Fungi</taxon>
        <taxon>Dikarya</taxon>
        <taxon>Ascomycota</taxon>
        <taxon>Pezizomycotina</taxon>
        <taxon>Sordariomycetes</taxon>
        <taxon>Sordariomycetidae</taxon>
        <taxon>Sordariales</taxon>
        <taxon>Diplogelasinosporaceae</taxon>
        <taxon>Diplogelasinospora</taxon>
    </lineage>
</organism>
<accession>A0AAN6S1Q9</accession>
<dbReference type="InterPro" id="IPR000182">
    <property type="entry name" value="GNAT_dom"/>
</dbReference>
<feature type="domain" description="N-acetyltransferase" evidence="1">
    <location>
        <begin position="46"/>
        <end position="198"/>
    </location>
</feature>
<proteinExistence type="predicted"/>
<dbReference type="PROSITE" id="PS51186">
    <property type="entry name" value="GNAT"/>
    <property type="match status" value="1"/>
</dbReference>
<keyword evidence="3" id="KW-1185">Reference proteome</keyword>
<evidence type="ECO:0000313" key="2">
    <source>
        <dbReference type="EMBL" id="KAK3937265.1"/>
    </source>
</evidence>
<dbReference type="Pfam" id="PF00583">
    <property type="entry name" value="Acetyltransf_1"/>
    <property type="match status" value="1"/>
</dbReference>
<dbReference type="Gene3D" id="3.40.630.30">
    <property type="match status" value="1"/>
</dbReference>
<gene>
    <name evidence="2" type="ORF">QBC46DRAFT_393160</name>
</gene>
<dbReference type="AlphaFoldDB" id="A0AAN6S1Q9"/>
<dbReference type="EMBL" id="MU853859">
    <property type="protein sequence ID" value="KAK3937265.1"/>
    <property type="molecule type" value="Genomic_DNA"/>
</dbReference>
<dbReference type="GO" id="GO:0016747">
    <property type="term" value="F:acyltransferase activity, transferring groups other than amino-acyl groups"/>
    <property type="evidence" value="ECO:0007669"/>
    <property type="project" value="InterPro"/>
</dbReference>
<evidence type="ECO:0000313" key="3">
    <source>
        <dbReference type="Proteomes" id="UP001303473"/>
    </source>
</evidence>
<dbReference type="SUPFAM" id="SSF55729">
    <property type="entry name" value="Acyl-CoA N-acyltransferases (Nat)"/>
    <property type="match status" value="1"/>
</dbReference>
<sequence>MDEISAAFANAYQSKRLVYRDIENNDADKGLMHKFGPTDHISWGLVNSRLFRDINKKASLDWLGQFLESGLLLKVLICLPDSTKDVESSKLGPGSRAAKIRENATPIGSLTLSKFREGSLQASATTVGICIGEEYQNQGFGAEAISWAVDWAFKFANVHRVEIVAASYNERAVHLYQKLGFRLEGRKREVIYMNRKYYDAVEFGMLENDWKELSGSD</sequence>
<evidence type="ECO:0000259" key="1">
    <source>
        <dbReference type="PROSITE" id="PS51186"/>
    </source>
</evidence>